<dbReference type="InterPro" id="IPR018297">
    <property type="entry name" value="A/G_cyclase_CS"/>
</dbReference>
<keyword evidence="5" id="KW-0342">GTP-binding</keyword>
<feature type="region of interest" description="Disordered" evidence="10">
    <location>
        <begin position="787"/>
        <end position="898"/>
    </location>
</feature>
<evidence type="ECO:0000313" key="12">
    <source>
        <dbReference type="EMBL" id="KOB78145.1"/>
    </source>
</evidence>
<keyword evidence="13" id="KW-1185">Reference proteome</keyword>
<dbReference type="SUPFAM" id="SSF55073">
    <property type="entry name" value="Nucleotide cyclase"/>
    <property type="match status" value="1"/>
</dbReference>
<gene>
    <name evidence="12" type="ORF">OBRU01_01173</name>
</gene>
<dbReference type="PANTHER" id="PTHR45655">
    <property type="entry name" value="GUANYLATE CYCLASE SOLUBLE SUBUNIT BETA-2"/>
    <property type="match status" value="1"/>
</dbReference>
<evidence type="ECO:0000256" key="5">
    <source>
        <dbReference type="ARBA" id="ARBA00023134"/>
    </source>
</evidence>
<evidence type="ECO:0000256" key="10">
    <source>
        <dbReference type="SAM" id="MobiDB-lite"/>
    </source>
</evidence>
<dbReference type="GO" id="GO:0008074">
    <property type="term" value="C:guanylate cyclase complex, soluble"/>
    <property type="evidence" value="ECO:0007669"/>
    <property type="project" value="TreeGrafter"/>
</dbReference>
<dbReference type="InterPro" id="IPR001054">
    <property type="entry name" value="A/G_cyclase"/>
</dbReference>
<dbReference type="GO" id="GO:0005525">
    <property type="term" value="F:GTP binding"/>
    <property type="evidence" value="ECO:0007669"/>
    <property type="project" value="UniProtKB-KW"/>
</dbReference>
<dbReference type="SMART" id="SM00044">
    <property type="entry name" value="CYCc"/>
    <property type="match status" value="1"/>
</dbReference>
<dbReference type="Proteomes" id="UP000037510">
    <property type="component" value="Unassembled WGS sequence"/>
</dbReference>
<comment type="subcellular location">
    <subcellularLocation>
        <location evidence="1">Cytoplasm</location>
    </subcellularLocation>
</comment>
<dbReference type="InterPro" id="IPR029787">
    <property type="entry name" value="Nucleotide_cyclase"/>
</dbReference>
<dbReference type="InterPro" id="IPR024096">
    <property type="entry name" value="NO_sig/Golgi_transp_ligand-bd"/>
</dbReference>
<feature type="compositionally biased region" description="Basic residues" evidence="10">
    <location>
        <begin position="847"/>
        <end position="856"/>
    </location>
</feature>
<evidence type="ECO:0000256" key="7">
    <source>
        <dbReference type="ARBA" id="ARBA00023293"/>
    </source>
</evidence>
<dbReference type="Gene3D" id="3.30.450.260">
    <property type="entry name" value="Haem NO binding associated domain"/>
    <property type="match status" value="1"/>
</dbReference>
<dbReference type="Pfam" id="PF07701">
    <property type="entry name" value="HNOBA"/>
    <property type="match status" value="1"/>
</dbReference>
<comment type="similarity">
    <text evidence="8">Belongs to the adenylyl cyclase class-4/guanylyl cyclase family.</text>
</comment>
<dbReference type="Gene3D" id="3.90.1520.10">
    <property type="entry name" value="H-NOX domain"/>
    <property type="match status" value="6"/>
</dbReference>
<feature type="compositionally biased region" description="Basic and acidic residues" evidence="10">
    <location>
        <begin position="871"/>
        <end position="880"/>
    </location>
</feature>
<comment type="caution">
    <text evidence="12">The sequence shown here is derived from an EMBL/GenBank/DDBJ whole genome shotgun (WGS) entry which is preliminary data.</text>
</comment>
<protein>
    <recommendedName>
        <fullName evidence="2">guanylate cyclase</fullName>
        <ecNumber evidence="2">4.6.1.2</ecNumber>
    </recommendedName>
</protein>
<dbReference type="Pfam" id="PF07700">
    <property type="entry name" value="HNOB"/>
    <property type="match status" value="5"/>
</dbReference>
<evidence type="ECO:0000259" key="11">
    <source>
        <dbReference type="PROSITE" id="PS50125"/>
    </source>
</evidence>
<evidence type="ECO:0000256" key="8">
    <source>
        <dbReference type="RuleBase" id="RU000405"/>
    </source>
</evidence>
<dbReference type="GO" id="GO:0070482">
    <property type="term" value="P:response to oxygen levels"/>
    <property type="evidence" value="ECO:0007669"/>
    <property type="project" value="TreeGrafter"/>
</dbReference>
<keyword evidence="6 8" id="KW-0456">Lyase</keyword>
<name>A0A0L7LRR1_OPEBR</name>
<dbReference type="EMBL" id="JTDY01000233">
    <property type="protein sequence ID" value="KOB78145.1"/>
    <property type="molecule type" value="Genomic_DNA"/>
</dbReference>
<dbReference type="STRING" id="104452.A0A0L7LRR1"/>
<dbReference type="EC" id="4.6.1.2" evidence="2"/>
<dbReference type="PROSITE" id="PS50125">
    <property type="entry name" value="GUANYLATE_CYCLASE_2"/>
    <property type="match status" value="1"/>
</dbReference>
<keyword evidence="4" id="KW-0547">Nucleotide-binding</keyword>
<feature type="compositionally biased region" description="Basic and acidic residues" evidence="10">
    <location>
        <begin position="824"/>
        <end position="834"/>
    </location>
</feature>
<dbReference type="Gene3D" id="3.30.70.1230">
    <property type="entry name" value="Nucleotide cyclase"/>
    <property type="match status" value="2"/>
</dbReference>
<evidence type="ECO:0000256" key="1">
    <source>
        <dbReference type="ARBA" id="ARBA00004496"/>
    </source>
</evidence>
<sequence>MYGLLLENMAEFIRQTYGEERWEDIRRQAGVEQPSFAVHQVYPENLIQRLAKKAQEDIRRQAGVEQPSSSVYQVHPENLVQRLAKKALEVLGITEREFMDQMGVYFVGFVSQYGYDRVLSVLGRHMRDFLNGLDNLHEYLKFSYPRMRAPSFICENETRQGLTLHYSYLDNLHEYLKFSYPRMRAPSFICENETRQGLTLHYSYLDNLHEYLKFSYPRMRAPSFICENETRQGLTLHYSYYHFLNGLDNLHEYLKFSYPRMRAPSFICENETRQGFTLHYSYPRMHAPSFICENETRQGFTLHYSYPRMRAPSFICENETRQGLTLHYRSKRRGFVYYAMGQIREVARHFYHKEMRIELLREELLFDMVHVTFQLTFDNRAFTLASLAMTREEKHLPISASDMVVRSIGNSLMVILPDLVGKKITNWFDLKTPDKRNELVSLSDETESTTDKNLRLKGQMIYMDNWRMMMYLGTPVMPDLAALSVELALALDQEQQKSKKLEESMRKLDMEMKRTDELLYQMIPKQMFNSVSILFSDVVTFTEICSRITPMEVVSMLNAMYSIFDTLTERNRKEDNHAEKVCDMALDMVEAITDLKDPSTGSHLSIRVGVHSGAVVAGIVGLKMPRYCLFGDSVNTASRMESTSEAMRIHISQTTRELLSPSYMVQERGEIQVKGKGESVHDYRYYQRSGRESRPSLTKMISPQLQPGTELEWERAADVRDSIAEYSAAQMNNKENYLPNAIHAAPISSVNLQRLQPGLRSSAILPAAPAPVVTSPVEERRIYSPVTFQDSQDQTQRAWQALGQTQSQSSHREPPPTTASTHPSDAHADDHQPEHNCSGAVEETHPKPGKVGRFRARIAPGYHKNCSQKSISKDSIKEKNQPIPSGNVQPHGHHHTKNVNHHQCCGAFGNPHVRHKSSNPSCYLI</sequence>
<dbReference type="GO" id="GO:0038060">
    <property type="term" value="P:nitric oxide-cGMP-mediated signaling"/>
    <property type="evidence" value="ECO:0007669"/>
    <property type="project" value="TreeGrafter"/>
</dbReference>
<evidence type="ECO:0000256" key="6">
    <source>
        <dbReference type="ARBA" id="ARBA00023239"/>
    </source>
</evidence>
<evidence type="ECO:0000256" key="2">
    <source>
        <dbReference type="ARBA" id="ARBA00012202"/>
    </source>
</evidence>
<proteinExistence type="inferred from homology"/>
<keyword evidence="9" id="KW-0175">Coiled coil</keyword>
<keyword evidence="7" id="KW-0141">cGMP biosynthesis</keyword>
<feature type="domain" description="Guanylate cyclase" evidence="11">
    <location>
        <begin position="532"/>
        <end position="641"/>
    </location>
</feature>
<dbReference type="GO" id="GO:0070026">
    <property type="term" value="F:nitric oxide binding"/>
    <property type="evidence" value="ECO:0007669"/>
    <property type="project" value="TreeGrafter"/>
</dbReference>
<feature type="compositionally biased region" description="Polar residues" evidence="10">
    <location>
        <begin position="787"/>
        <end position="809"/>
    </location>
</feature>
<evidence type="ECO:0000313" key="13">
    <source>
        <dbReference type="Proteomes" id="UP000037510"/>
    </source>
</evidence>
<dbReference type="SUPFAM" id="SSF111126">
    <property type="entry name" value="Ligand-binding domain in the NO signalling and Golgi transport"/>
    <property type="match status" value="6"/>
</dbReference>
<dbReference type="AlphaFoldDB" id="A0A0L7LRR1"/>
<dbReference type="InterPro" id="IPR042463">
    <property type="entry name" value="HNOB_dom_associated_sf"/>
</dbReference>
<evidence type="ECO:0000256" key="3">
    <source>
        <dbReference type="ARBA" id="ARBA00022490"/>
    </source>
</evidence>
<organism evidence="12 13">
    <name type="scientific">Operophtera brumata</name>
    <name type="common">Winter moth</name>
    <name type="synonym">Phalaena brumata</name>
    <dbReference type="NCBI Taxonomy" id="104452"/>
    <lineage>
        <taxon>Eukaryota</taxon>
        <taxon>Metazoa</taxon>
        <taxon>Ecdysozoa</taxon>
        <taxon>Arthropoda</taxon>
        <taxon>Hexapoda</taxon>
        <taxon>Insecta</taxon>
        <taxon>Pterygota</taxon>
        <taxon>Neoptera</taxon>
        <taxon>Endopterygota</taxon>
        <taxon>Lepidoptera</taxon>
        <taxon>Glossata</taxon>
        <taxon>Ditrysia</taxon>
        <taxon>Geometroidea</taxon>
        <taxon>Geometridae</taxon>
        <taxon>Larentiinae</taxon>
        <taxon>Operophtera</taxon>
    </lineage>
</organism>
<dbReference type="GO" id="GO:0020037">
    <property type="term" value="F:heme binding"/>
    <property type="evidence" value="ECO:0007669"/>
    <property type="project" value="InterPro"/>
</dbReference>
<dbReference type="CDD" id="cd07302">
    <property type="entry name" value="CHD"/>
    <property type="match status" value="1"/>
</dbReference>
<dbReference type="InterPro" id="IPR011644">
    <property type="entry name" value="Heme_NO-bd"/>
</dbReference>
<reference evidence="12 13" key="1">
    <citation type="journal article" date="2015" name="Genome Biol. Evol.">
        <title>The genome of winter moth (Operophtera brumata) provides a genomic perspective on sexual dimorphism and phenology.</title>
        <authorList>
            <person name="Derks M.F."/>
            <person name="Smit S."/>
            <person name="Salis L."/>
            <person name="Schijlen E."/>
            <person name="Bossers A."/>
            <person name="Mateman C."/>
            <person name="Pijl A.S."/>
            <person name="de Ridder D."/>
            <person name="Groenen M.A."/>
            <person name="Visser M.E."/>
            <person name="Megens H.J."/>
        </authorList>
    </citation>
    <scope>NUCLEOTIDE SEQUENCE [LARGE SCALE GENOMIC DNA]</scope>
    <source>
        <strain evidence="12">WM2013NL</strain>
        <tissue evidence="12">Head and thorax</tissue>
    </source>
</reference>
<evidence type="ECO:0000256" key="9">
    <source>
        <dbReference type="SAM" id="Coils"/>
    </source>
</evidence>
<keyword evidence="3" id="KW-0963">Cytoplasm</keyword>
<dbReference type="GO" id="GO:0004383">
    <property type="term" value="F:guanylate cyclase activity"/>
    <property type="evidence" value="ECO:0007669"/>
    <property type="project" value="UniProtKB-EC"/>
</dbReference>
<dbReference type="PROSITE" id="PS00452">
    <property type="entry name" value="GUANYLATE_CYCLASE_1"/>
    <property type="match status" value="1"/>
</dbReference>
<dbReference type="Pfam" id="PF00211">
    <property type="entry name" value="Guanylate_cyc"/>
    <property type="match status" value="2"/>
</dbReference>
<accession>A0A0L7LRR1</accession>
<feature type="coiled-coil region" evidence="9">
    <location>
        <begin position="491"/>
        <end position="518"/>
    </location>
</feature>
<dbReference type="PANTHER" id="PTHR45655:SF10">
    <property type="entry name" value="SOLUBLE GUANYLATE CYCLASE 88E"/>
    <property type="match status" value="1"/>
</dbReference>
<dbReference type="GO" id="GO:0019826">
    <property type="term" value="F:oxygen sensor activity"/>
    <property type="evidence" value="ECO:0007669"/>
    <property type="project" value="TreeGrafter"/>
</dbReference>
<evidence type="ECO:0000256" key="4">
    <source>
        <dbReference type="ARBA" id="ARBA00022741"/>
    </source>
</evidence>
<dbReference type="InterPro" id="IPR011645">
    <property type="entry name" value="HNOB_dom_associated"/>
</dbReference>
<dbReference type="InterPro" id="IPR038158">
    <property type="entry name" value="H-NOX_domain_sf"/>
</dbReference>